<dbReference type="AlphaFoldDB" id="A0A658AW78"/>
<feature type="non-terminal residue" evidence="1">
    <location>
        <position position="1"/>
    </location>
</feature>
<accession>A0A658AW78</accession>
<proteinExistence type="predicted"/>
<protein>
    <submittedName>
        <fullName evidence="1">Uncharacterized protein</fullName>
    </submittedName>
</protein>
<name>A0A658AW78_SALET</name>
<evidence type="ECO:0000313" key="1">
    <source>
        <dbReference type="EMBL" id="PUP28590.1"/>
    </source>
</evidence>
<comment type="caution">
    <text evidence="1">The sequence shown here is derived from an EMBL/GenBank/DDBJ whole genome shotgun (WGS) entry which is preliminary data.</text>
</comment>
<dbReference type="Proteomes" id="UP000250876">
    <property type="component" value="Unassembled WGS sequence"/>
</dbReference>
<dbReference type="EMBL" id="QAQR01000040">
    <property type="protein sequence ID" value="PUP28590.1"/>
    <property type="molecule type" value="Genomic_DNA"/>
</dbReference>
<reference evidence="1 2" key="1">
    <citation type="submission" date="2018-04" db="EMBL/GenBank/DDBJ databases">
        <title>Whole genome sequencing of Salmonella enterica.</title>
        <authorList>
            <person name="Bell R."/>
        </authorList>
    </citation>
    <scope>NUCLEOTIDE SEQUENCE [LARGE SCALE GENOMIC DNA]</scope>
    <source>
        <strain evidence="1 2">CFSAN058504</strain>
    </source>
</reference>
<sequence length="93" mass="10077">AGILRGIMPPSVSIFFSSFLLTAAPKRRVRFGNERRAPEIRGIARCGGCASLCHFARRKVTHRLRAGRERSRILAQIDGHAAAKPGGNAARSP</sequence>
<gene>
    <name evidence="1" type="ORF">DAY08_25310</name>
</gene>
<evidence type="ECO:0000313" key="2">
    <source>
        <dbReference type="Proteomes" id="UP000250876"/>
    </source>
</evidence>
<organism evidence="1 2">
    <name type="scientific">Salmonella enterica I</name>
    <dbReference type="NCBI Taxonomy" id="59201"/>
    <lineage>
        <taxon>Bacteria</taxon>
        <taxon>Pseudomonadati</taxon>
        <taxon>Pseudomonadota</taxon>
        <taxon>Gammaproteobacteria</taxon>
        <taxon>Enterobacterales</taxon>
        <taxon>Enterobacteriaceae</taxon>
        <taxon>Salmonella</taxon>
    </lineage>
</organism>